<proteinExistence type="predicted"/>
<sequence length="113" mass="11991">MDDGRNPGHPTAGGEASVRIGTGVVPALERLLDEVQQQQERHSALAPVPVGDSLGTGFRDFAGELDGQLAQLHMSTAHRLEAVRATVSAALTQIAEFTSEDETFSADLGRLLR</sequence>
<evidence type="ECO:0000313" key="3">
    <source>
        <dbReference type="Proteomes" id="UP000645966"/>
    </source>
</evidence>
<dbReference type="Proteomes" id="UP000645966">
    <property type="component" value="Unassembled WGS sequence"/>
</dbReference>
<comment type="caution">
    <text evidence="2">The sequence shown here is derived from an EMBL/GenBank/DDBJ whole genome shotgun (WGS) entry which is preliminary data.</text>
</comment>
<feature type="region of interest" description="Disordered" evidence="1">
    <location>
        <begin position="1"/>
        <end position="20"/>
    </location>
</feature>
<reference evidence="2" key="1">
    <citation type="submission" date="2020-12" db="EMBL/GenBank/DDBJ databases">
        <title>Genome public.</title>
        <authorList>
            <person name="Sun Q."/>
        </authorList>
    </citation>
    <scope>NUCLEOTIDE SEQUENCE</scope>
    <source>
        <strain evidence="2">CCM 8863</strain>
    </source>
</reference>
<dbReference type="AlphaFoldDB" id="A0A934I7W9"/>
<gene>
    <name evidence="2" type="ORF">JDV75_10035</name>
</gene>
<protein>
    <submittedName>
        <fullName evidence="2">Uncharacterized protein</fullName>
    </submittedName>
</protein>
<name>A0A934I7W9_9CORY</name>
<evidence type="ECO:0000313" key="2">
    <source>
        <dbReference type="EMBL" id="MBI8990090.1"/>
    </source>
</evidence>
<organism evidence="2 3">
    <name type="scientific">Corynebacterium meridianum</name>
    <dbReference type="NCBI Taxonomy" id="2765363"/>
    <lineage>
        <taxon>Bacteria</taxon>
        <taxon>Bacillati</taxon>
        <taxon>Actinomycetota</taxon>
        <taxon>Actinomycetes</taxon>
        <taxon>Mycobacteriales</taxon>
        <taxon>Corynebacteriaceae</taxon>
        <taxon>Corynebacterium</taxon>
    </lineage>
</organism>
<keyword evidence="3" id="KW-1185">Reference proteome</keyword>
<accession>A0A934I7W9</accession>
<dbReference type="RefSeq" id="WP_198739069.1">
    <property type="nucleotide sequence ID" value="NZ_JAEIOS010000013.1"/>
</dbReference>
<evidence type="ECO:0000256" key="1">
    <source>
        <dbReference type="SAM" id="MobiDB-lite"/>
    </source>
</evidence>
<dbReference type="EMBL" id="JAEIOS010000013">
    <property type="protein sequence ID" value="MBI8990090.1"/>
    <property type="molecule type" value="Genomic_DNA"/>
</dbReference>